<feature type="transmembrane region" description="Helical" evidence="2">
    <location>
        <begin position="12"/>
        <end position="34"/>
    </location>
</feature>
<dbReference type="OrthoDB" id="529448at2"/>
<protein>
    <recommendedName>
        <fullName evidence="7">Vegetative cell wall protein gp1</fullName>
    </recommendedName>
</protein>
<keyword evidence="2" id="KW-0472">Membrane</keyword>
<keyword evidence="2" id="KW-0812">Transmembrane</keyword>
<keyword evidence="2" id="KW-1133">Transmembrane helix</keyword>
<feature type="region of interest" description="Disordered" evidence="1">
    <location>
        <begin position="127"/>
        <end position="149"/>
    </location>
</feature>
<evidence type="ECO:0000313" key="6">
    <source>
        <dbReference type="Proteomes" id="UP000501753"/>
    </source>
</evidence>
<dbReference type="RefSeq" id="WP_127176198.1">
    <property type="nucleotide sequence ID" value="NZ_CP029078.1"/>
</dbReference>
<dbReference type="KEGG" id="sgd:ELQ87_02465"/>
<keyword evidence="6" id="KW-1185">Reference proteome</keyword>
<evidence type="ECO:0000256" key="2">
    <source>
        <dbReference type="SAM" id="Phobius"/>
    </source>
</evidence>
<organism evidence="3 5">
    <name type="scientific">Streptomyces griseoviridis</name>
    <dbReference type="NCBI Taxonomy" id="45398"/>
    <lineage>
        <taxon>Bacteria</taxon>
        <taxon>Bacillati</taxon>
        <taxon>Actinomycetota</taxon>
        <taxon>Actinomycetes</taxon>
        <taxon>Kitasatosporales</taxon>
        <taxon>Streptomycetaceae</taxon>
        <taxon>Streptomyces</taxon>
    </lineage>
</organism>
<name>A0A3Q9KQ28_STRGD</name>
<evidence type="ECO:0000313" key="5">
    <source>
        <dbReference type="Proteomes" id="UP000271291"/>
    </source>
</evidence>
<evidence type="ECO:0000313" key="4">
    <source>
        <dbReference type="EMBL" id="QCN89861.1"/>
    </source>
</evidence>
<gene>
    <name evidence="4" type="ORF">DDJ31_36895</name>
    <name evidence="3" type="ORF">ELQ87_02465</name>
</gene>
<dbReference type="EMBL" id="CP034687">
    <property type="protein sequence ID" value="AZS83284.1"/>
    <property type="molecule type" value="Genomic_DNA"/>
</dbReference>
<evidence type="ECO:0000313" key="3">
    <source>
        <dbReference type="EMBL" id="AZS83284.1"/>
    </source>
</evidence>
<dbReference type="AlphaFoldDB" id="A0A3Q9KQ28"/>
<feature type="transmembrane region" description="Helical" evidence="2">
    <location>
        <begin position="68"/>
        <end position="92"/>
    </location>
</feature>
<evidence type="ECO:0000256" key="1">
    <source>
        <dbReference type="SAM" id="MobiDB-lite"/>
    </source>
</evidence>
<dbReference type="EMBL" id="CP029078">
    <property type="protein sequence ID" value="QCN89861.1"/>
    <property type="molecule type" value="Genomic_DNA"/>
</dbReference>
<dbReference type="Proteomes" id="UP000271291">
    <property type="component" value="Chromosome"/>
</dbReference>
<evidence type="ECO:0008006" key="7">
    <source>
        <dbReference type="Google" id="ProtNLM"/>
    </source>
</evidence>
<reference evidence="3 5" key="2">
    <citation type="submission" date="2018-12" db="EMBL/GenBank/DDBJ databases">
        <title>Streptomyces griseoviridis F1-27 complete genome.</title>
        <authorList>
            <person name="Mariita R.M."/>
            <person name="Sello J.K."/>
        </authorList>
    </citation>
    <scope>NUCLEOTIDE SEQUENCE [LARGE SCALE GENOMIC DNA]</scope>
    <source>
        <strain evidence="3 5">F1-27</strain>
    </source>
</reference>
<sequence length="314" mass="33964">MGGLWGELGRKLADRWLSVLVLPGVLYLAVAAAAHTLGQRHALDAARLIREVTAVAGQPAVTQLGGQIVLVGAILIASAAAGLVAEAAGALIERLVLAVGWRTWPLGLSVPADRWVRRKQRRWDDAHRLHHEQQRLSRAPDPAERPDPAVGRAALARRTRIALERPERPTWSGDRVQAVALRLDRDHRLDLAVLWPYLEPVLPDALAARVTESRAALTRATTLAGWAVLYVPLAGWWWPAAPVALVLATAARNRTRGCVDAYARLLDVAARLHTPDLAAQLGFDHTGPLTPDLGARLTHHLRAQPPPPPASTDG</sequence>
<dbReference type="Proteomes" id="UP000501753">
    <property type="component" value="Chromosome"/>
</dbReference>
<reference evidence="4 6" key="1">
    <citation type="submission" date="2018-04" db="EMBL/GenBank/DDBJ databases">
        <title>Complete genome sequences of Streptomyces griseoviridis K61 and characterization of antagonistic properties of biological control agents.</title>
        <authorList>
            <person name="Mariita R.M."/>
            <person name="Sello J.K."/>
        </authorList>
    </citation>
    <scope>NUCLEOTIDE SEQUENCE [LARGE SCALE GENOMIC DNA]</scope>
    <source>
        <strain evidence="4 6">K61</strain>
    </source>
</reference>
<proteinExistence type="predicted"/>
<accession>A0A3Q9KQ28</accession>